<dbReference type="SUPFAM" id="SSF51338">
    <property type="entry name" value="Composite domain of metallo-dependent hydrolases"/>
    <property type="match status" value="1"/>
</dbReference>
<proteinExistence type="predicted"/>
<evidence type="ECO:0008006" key="3">
    <source>
        <dbReference type="Google" id="ProtNLM"/>
    </source>
</evidence>
<dbReference type="InterPro" id="IPR011059">
    <property type="entry name" value="Metal-dep_hydrolase_composite"/>
</dbReference>
<reference evidence="2" key="1">
    <citation type="submission" date="2018-05" db="EMBL/GenBank/DDBJ databases">
        <authorList>
            <person name="Lanie J.A."/>
            <person name="Ng W.-L."/>
            <person name="Kazmierczak K.M."/>
            <person name="Andrzejewski T.M."/>
            <person name="Davidsen T.M."/>
            <person name="Wayne K.J."/>
            <person name="Tettelin H."/>
            <person name="Glass J.I."/>
            <person name="Rusch D."/>
            <person name="Podicherti R."/>
            <person name="Tsui H.-C.T."/>
            <person name="Winkler M.E."/>
        </authorList>
    </citation>
    <scope>NUCLEOTIDE SEQUENCE</scope>
</reference>
<gene>
    <name evidence="2" type="ORF">METZ01_LOCUS348874</name>
</gene>
<dbReference type="AlphaFoldDB" id="A0A382RF49"/>
<protein>
    <recommendedName>
        <fullName evidence="3">Amidohydrolase 3 domain-containing protein</fullName>
    </recommendedName>
</protein>
<dbReference type="GO" id="GO:0016810">
    <property type="term" value="F:hydrolase activity, acting on carbon-nitrogen (but not peptide) bonds"/>
    <property type="evidence" value="ECO:0007669"/>
    <property type="project" value="InterPro"/>
</dbReference>
<name>A0A382RF49_9ZZZZ</name>
<evidence type="ECO:0000313" key="2">
    <source>
        <dbReference type="EMBL" id="SVC96020.1"/>
    </source>
</evidence>
<evidence type="ECO:0000256" key="1">
    <source>
        <dbReference type="SAM" id="MobiDB-lite"/>
    </source>
</evidence>
<organism evidence="2">
    <name type="scientific">marine metagenome</name>
    <dbReference type="NCBI Taxonomy" id="408172"/>
    <lineage>
        <taxon>unclassified sequences</taxon>
        <taxon>metagenomes</taxon>
        <taxon>ecological metagenomes</taxon>
    </lineage>
</organism>
<sequence>MVSGHKADLMLFDPETVGRGPRRRVNDLPGGNSRVDTPAVGLHGVWVNGRRVVDPAGPLADCGTPGRVLRDFPEPG</sequence>
<feature type="region of interest" description="Disordered" evidence="1">
    <location>
        <begin position="1"/>
        <end position="36"/>
    </location>
</feature>
<dbReference type="EMBL" id="UINC01121106">
    <property type="protein sequence ID" value="SVC96020.1"/>
    <property type="molecule type" value="Genomic_DNA"/>
</dbReference>
<accession>A0A382RF49</accession>